<dbReference type="STRING" id="35623.Aocu_13850"/>
<accession>A0A061AC99</accession>
<gene>
    <name evidence="4" type="primary">rpmE</name>
    <name evidence="4" type="ORF">Aocu_13850</name>
</gene>
<dbReference type="InterPro" id="IPR027493">
    <property type="entry name" value="Ribosomal_bL31_B"/>
</dbReference>
<proteinExistence type="inferred from homology"/>
<dbReference type="AlphaFoldDB" id="A0A061AC99"/>
<sequence>MKPDIHPKTRLVIFEDAQTKKQFLIESSINSKETAVYEKDGKSYPVVRLEVTSETHPFYTGEQTFVAQAGQVDKFNKRLEKSKK</sequence>
<evidence type="ECO:0000256" key="1">
    <source>
        <dbReference type="ARBA" id="ARBA00022980"/>
    </source>
</evidence>
<keyword evidence="1 3" id="KW-0689">Ribosomal protein</keyword>
<evidence type="ECO:0000313" key="5">
    <source>
        <dbReference type="Proteomes" id="UP000032434"/>
    </source>
</evidence>
<dbReference type="PROSITE" id="PS01143">
    <property type="entry name" value="RIBOSOMAL_L31"/>
    <property type="match status" value="1"/>
</dbReference>
<dbReference type="Pfam" id="PF01197">
    <property type="entry name" value="Ribosomal_L31"/>
    <property type="match status" value="1"/>
</dbReference>
<dbReference type="GO" id="GO:1990904">
    <property type="term" value="C:ribonucleoprotein complex"/>
    <property type="evidence" value="ECO:0007669"/>
    <property type="project" value="UniProtKB-KW"/>
</dbReference>
<dbReference type="HOGENOM" id="CLU_114306_2_2_14"/>
<dbReference type="RefSeq" id="WP_045749870.1">
    <property type="nucleotide sequence ID" value="NZ_FUZK01000004.1"/>
</dbReference>
<dbReference type="InterPro" id="IPR042105">
    <property type="entry name" value="Ribosomal_bL31_sf"/>
</dbReference>
<dbReference type="GO" id="GO:0003735">
    <property type="term" value="F:structural constituent of ribosome"/>
    <property type="evidence" value="ECO:0007669"/>
    <property type="project" value="InterPro"/>
</dbReference>
<dbReference type="InterPro" id="IPR034704">
    <property type="entry name" value="Ribosomal_bL28/bL31-like_sf"/>
</dbReference>
<keyword evidence="5" id="KW-1185">Reference proteome</keyword>
<dbReference type="PRINTS" id="PR01249">
    <property type="entry name" value="RIBOSOMALL31"/>
</dbReference>
<comment type="similarity">
    <text evidence="3">Belongs to the bacterial ribosomal protein bL31 family.</text>
</comment>
<protein>
    <recommendedName>
        <fullName evidence="3">50S ribosomal protein L31</fullName>
    </recommendedName>
</protein>
<dbReference type="InterPro" id="IPR002150">
    <property type="entry name" value="Ribosomal_bL31"/>
</dbReference>
<dbReference type="SUPFAM" id="SSF143800">
    <property type="entry name" value="L28p-like"/>
    <property type="match status" value="1"/>
</dbReference>
<evidence type="ECO:0000256" key="3">
    <source>
        <dbReference type="RuleBase" id="RU000564"/>
    </source>
</evidence>
<organism evidence="4 5">
    <name type="scientific">Acholeplasma oculi</name>
    <dbReference type="NCBI Taxonomy" id="35623"/>
    <lineage>
        <taxon>Bacteria</taxon>
        <taxon>Bacillati</taxon>
        <taxon>Mycoplasmatota</taxon>
        <taxon>Mollicutes</taxon>
        <taxon>Acholeplasmatales</taxon>
        <taxon>Acholeplasmataceae</taxon>
        <taxon>Acholeplasma</taxon>
    </lineage>
</organism>
<keyword evidence="2 3" id="KW-0687">Ribonucleoprotein</keyword>
<name>A0A061AC99_9MOLU</name>
<dbReference type="PATRIC" id="fig|35623.3.peg.1385"/>
<dbReference type="Proteomes" id="UP000032434">
    <property type="component" value="Chromosome 1"/>
</dbReference>
<dbReference type="PANTHER" id="PTHR33280">
    <property type="entry name" value="50S RIBOSOMAL PROTEIN L31, CHLOROPLASTIC"/>
    <property type="match status" value="1"/>
</dbReference>
<dbReference type="NCBIfam" id="TIGR00105">
    <property type="entry name" value="L31"/>
    <property type="match status" value="1"/>
</dbReference>
<dbReference type="GO" id="GO:0005840">
    <property type="term" value="C:ribosome"/>
    <property type="evidence" value="ECO:0007669"/>
    <property type="project" value="UniProtKB-KW"/>
</dbReference>
<reference evidence="5" key="1">
    <citation type="submission" date="2014-05" db="EMBL/GenBank/DDBJ databases">
        <authorList>
            <person name="Kube M."/>
        </authorList>
    </citation>
    <scope>NUCLEOTIDE SEQUENCE [LARGE SCALE GENOMIC DNA]</scope>
</reference>
<dbReference type="InParanoid" id="A0A061AC99"/>
<dbReference type="PANTHER" id="PTHR33280:SF1">
    <property type="entry name" value="LARGE RIBOSOMAL SUBUNIT PROTEIN BL31C"/>
    <property type="match status" value="1"/>
</dbReference>
<dbReference type="NCBIfam" id="NF002462">
    <property type="entry name" value="PRK01678.1"/>
    <property type="match status" value="1"/>
</dbReference>
<evidence type="ECO:0000256" key="2">
    <source>
        <dbReference type="ARBA" id="ARBA00023274"/>
    </source>
</evidence>
<dbReference type="GO" id="GO:0006412">
    <property type="term" value="P:translation"/>
    <property type="evidence" value="ECO:0007669"/>
    <property type="project" value="InterPro"/>
</dbReference>
<evidence type="ECO:0000313" key="4">
    <source>
        <dbReference type="EMBL" id="CDR31458.1"/>
    </source>
</evidence>
<dbReference type="KEGG" id="aoc:Aocu_13850"/>
<dbReference type="EMBL" id="LK028559">
    <property type="protein sequence ID" value="CDR31458.1"/>
    <property type="molecule type" value="Genomic_DNA"/>
</dbReference>
<dbReference type="FunCoup" id="A0A061AC99">
    <property type="interactions" value="60"/>
</dbReference>
<dbReference type="Gene3D" id="4.10.830.30">
    <property type="entry name" value="Ribosomal protein L31"/>
    <property type="match status" value="1"/>
</dbReference>
<dbReference type="OrthoDB" id="9803251at2"/>